<feature type="compositionally biased region" description="Polar residues" evidence="1">
    <location>
        <begin position="270"/>
        <end position="290"/>
    </location>
</feature>
<feature type="region of interest" description="Disordered" evidence="1">
    <location>
        <begin position="265"/>
        <end position="294"/>
    </location>
</feature>
<dbReference type="Proteomes" id="UP001281761">
    <property type="component" value="Unassembled WGS sequence"/>
</dbReference>
<feature type="region of interest" description="Disordered" evidence="1">
    <location>
        <begin position="1"/>
        <end position="23"/>
    </location>
</feature>
<feature type="compositionally biased region" description="Basic and acidic residues" evidence="1">
    <location>
        <begin position="1"/>
        <end position="13"/>
    </location>
</feature>
<reference evidence="2 3" key="1">
    <citation type="journal article" date="2022" name="bioRxiv">
        <title>Genomics of Preaxostyla Flagellates Illuminates Evolutionary Transitions and the Path Towards Mitochondrial Loss.</title>
        <authorList>
            <person name="Novak L.V.F."/>
            <person name="Treitli S.C."/>
            <person name="Pyrih J."/>
            <person name="Halakuc P."/>
            <person name="Pipaliya S.V."/>
            <person name="Vacek V."/>
            <person name="Brzon O."/>
            <person name="Soukal P."/>
            <person name="Eme L."/>
            <person name="Dacks J.B."/>
            <person name="Karnkowska A."/>
            <person name="Elias M."/>
            <person name="Hampl V."/>
        </authorList>
    </citation>
    <scope>NUCLEOTIDE SEQUENCE [LARGE SCALE GENOMIC DNA]</scope>
    <source>
        <strain evidence="2">NAU3</strain>
        <tissue evidence="2">Gut</tissue>
    </source>
</reference>
<evidence type="ECO:0000313" key="3">
    <source>
        <dbReference type="Proteomes" id="UP001281761"/>
    </source>
</evidence>
<evidence type="ECO:0000256" key="1">
    <source>
        <dbReference type="SAM" id="MobiDB-lite"/>
    </source>
</evidence>
<sequence>MLNLKLAEKDDNHSSSSTMFPDSRKPHQIIKAIRTRTLDMSFVGVVICSTGARGRQNPFMYLTHFPDESAAIRICHADTVMFFLRSIVDQLVVLSNGNSSVEIIGTILSRETDEREDMDIEERMRADGRVNLDKPIQTPSPIFYAPLQCLKRVESHSVIYAAVEQRHCFCNIFSPSPNPLHPFAIEPAVSPWCHGIASSCGWPDHHYWHSRLLYASIPPVEAAELKPSLCYIATANTGSGFVVTAEWAFVDGCLARGTMTEISSTRKRQASSFSNSQRGSDAKDNNIQAEENSKRGRSVTVHACDAISVEIAVNNEAFYQTELEQP</sequence>
<comment type="caution">
    <text evidence="2">The sequence shown here is derived from an EMBL/GenBank/DDBJ whole genome shotgun (WGS) entry which is preliminary data.</text>
</comment>
<dbReference type="EMBL" id="JARBJD010000421">
    <property type="protein sequence ID" value="KAK2942249.1"/>
    <property type="molecule type" value="Genomic_DNA"/>
</dbReference>
<accession>A0ABQ9WT18</accession>
<name>A0ABQ9WT18_9EUKA</name>
<organism evidence="2 3">
    <name type="scientific">Blattamonas nauphoetae</name>
    <dbReference type="NCBI Taxonomy" id="2049346"/>
    <lineage>
        <taxon>Eukaryota</taxon>
        <taxon>Metamonada</taxon>
        <taxon>Preaxostyla</taxon>
        <taxon>Oxymonadida</taxon>
        <taxon>Blattamonas</taxon>
    </lineage>
</organism>
<evidence type="ECO:0000313" key="2">
    <source>
        <dbReference type="EMBL" id="KAK2942249.1"/>
    </source>
</evidence>
<protein>
    <submittedName>
        <fullName evidence="2">Uncharacterized protein</fullName>
    </submittedName>
</protein>
<keyword evidence="3" id="KW-1185">Reference proteome</keyword>
<proteinExistence type="predicted"/>
<gene>
    <name evidence="2" type="ORF">BLNAU_22818</name>
</gene>